<keyword evidence="1" id="KW-0560">Oxidoreductase</keyword>
<evidence type="ECO:0000256" key="1">
    <source>
        <dbReference type="ARBA" id="ARBA00023002"/>
    </source>
</evidence>
<evidence type="ECO:0000313" key="4">
    <source>
        <dbReference type="Proteomes" id="UP000179179"/>
    </source>
</evidence>
<keyword evidence="4" id="KW-1185">Reference proteome</keyword>
<dbReference type="Proteomes" id="UP000179179">
    <property type="component" value="Unassembled WGS sequence"/>
</dbReference>
<dbReference type="InterPro" id="IPR036812">
    <property type="entry name" value="NAD(P)_OxRdtase_dom_sf"/>
</dbReference>
<feature type="domain" description="NADP-dependent oxidoreductase" evidence="2">
    <location>
        <begin position="4"/>
        <end position="134"/>
    </location>
</feature>
<dbReference type="GeneID" id="34452182"/>
<accession>A0A1F7ZW51</accession>
<dbReference type="RefSeq" id="XP_022387393.1">
    <property type="nucleotide sequence ID" value="XM_022535921.1"/>
</dbReference>
<comment type="caution">
    <text evidence="3">The sequence shown here is derived from an EMBL/GenBank/DDBJ whole genome shotgun (WGS) entry which is preliminary data.</text>
</comment>
<dbReference type="OrthoDB" id="4507013at2759"/>
<proteinExistence type="predicted"/>
<evidence type="ECO:0000313" key="3">
    <source>
        <dbReference type="EMBL" id="OGM43676.1"/>
    </source>
</evidence>
<dbReference type="STRING" id="109264.A0A1F7ZW51"/>
<protein>
    <recommendedName>
        <fullName evidence="2">NADP-dependent oxidoreductase domain-containing protein</fullName>
    </recommendedName>
</protein>
<dbReference type="EMBL" id="LYCR01000066">
    <property type="protein sequence ID" value="OGM43676.1"/>
    <property type="molecule type" value="Genomic_DNA"/>
</dbReference>
<name>A0A1F7ZW51_9EURO</name>
<gene>
    <name evidence="3" type="ORF">ABOM_008792</name>
</gene>
<dbReference type="InterPro" id="IPR023210">
    <property type="entry name" value="NADP_OxRdtase_dom"/>
</dbReference>
<organism evidence="3 4">
    <name type="scientific">Aspergillus bombycis</name>
    <dbReference type="NCBI Taxonomy" id="109264"/>
    <lineage>
        <taxon>Eukaryota</taxon>
        <taxon>Fungi</taxon>
        <taxon>Dikarya</taxon>
        <taxon>Ascomycota</taxon>
        <taxon>Pezizomycotina</taxon>
        <taxon>Eurotiomycetes</taxon>
        <taxon>Eurotiomycetidae</taxon>
        <taxon>Eurotiales</taxon>
        <taxon>Aspergillaceae</taxon>
        <taxon>Aspergillus</taxon>
    </lineage>
</organism>
<dbReference type="InterPro" id="IPR050791">
    <property type="entry name" value="Aldo-Keto_reductase"/>
</dbReference>
<evidence type="ECO:0000259" key="2">
    <source>
        <dbReference type="Pfam" id="PF00248"/>
    </source>
</evidence>
<dbReference type="SUPFAM" id="SSF51430">
    <property type="entry name" value="NAD(P)-linked oxidoreductase"/>
    <property type="match status" value="1"/>
</dbReference>
<dbReference type="Pfam" id="PF00248">
    <property type="entry name" value="Aldo_ket_red"/>
    <property type="match status" value="1"/>
</dbReference>
<reference evidence="3 4" key="1">
    <citation type="journal article" date="2016" name="Genome Biol. Evol.">
        <title>Draft genome sequence of an aflatoxigenic Aspergillus species, A. bombycis.</title>
        <authorList>
            <person name="Moore G.G."/>
            <person name="Mack B.M."/>
            <person name="Beltz S.B."/>
            <person name="Gilbert M.K."/>
        </authorList>
    </citation>
    <scope>NUCLEOTIDE SEQUENCE [LARGE SCALE GENOMIC DNA]</scope>
    <source>
        <strain evidence="4">NRRL 26010</strain>
    </source>
</reference>
<dbReference type="PANTHER" id="PTHR43625:SF78">
    <property type="entry name" value="PYRIDOXAL REDUCTASE-RELATED"/>
    <property type="match status" value="1"/>
</dbReference>
<dbReference type="GO" id="GO:0016491">
    <property type="term" value="F:oxidoreductase activity"/>
    <property type="evidence" value="ECO:0007669"/>
    <property type="project" value="UniProtKB-KW"/>
</dbReference>
<dbReference type="AlphaFoldDB" id="A0A1F7ZW51"/>
<dbReference type="Gene3D" id="3.20.20.100">
    <property type="entry name" value="NADP-dependent oxidoreductase domain"/>
    <property type="match status" value="1"/>
</dbReference>
<sequence length="192" mass="20990">MLSSTTTRAGVHASIEEYNYILGRANKIDIFGPVHIDCNVPAKETLGHSRNSSRRVKGLSEVDTATIRRAHAVPPISAVEVEFSLWSANILTNGAVDICKELGIPILVYTPLGYGFLIGQVTKLEDIPKGDIHHMFGQFQPAASLDSLTWKATRWRISSFADDDRGEISSRTSIQLISSKCSPSIKVSPPRS</sequence>
<dbReference type="PANTHER" id="PTHR43625">
    <property type="entry name" value="AFLATOXIN B1 ALDEHYDE REDUCTASE"/>
    <property type="match status" value="1"/>
</dbReference>
<dbReference type="GO" id="GO:0005737">
    <property type="term" value="C:cytoplasm"/>
    <property type="evidence" value="ECO:0007669"/>
    <property type="project" value="TreeGrafter"/>
</dbReference>